<dbReference type="GeneID" id="60422512"/>
<dbReference type="AlphaFoldDB" id="A0A654LYZ5"/>
<reference evidence="2" key="1">
    <citation type="submission" date="2015-10" db="EMBL/GenBank/DDBJ databases">
        <title>Niche specialization of a soil ammonia-oxidizing archaeon, Candidatus Nitrosocosmicus oleophilus.</title>
        <authorList>
            <person name="Jung M.-Y."/>
            <person name="Rhee S.-K."/>
        </authorList>
    </citation>
    <scope>NUCLEOTIDE SEQUENCE [LARGE SCALE GENOMIC DNA]</scope>
    <source>
        <strain evidence="2">MY3</strain>
    </source>
</reference>
<evidence type="ECO:0000313" key="2">
    <source>
        <dbReference type="Proteomes" id="UP000058925"/>
    </source>
</evidence>
<dbReference type="RefSeq" id="WP_196815978.1">
    <property type="nucleotide sequence ID" value="NZ_CP012850.1"/>
</dbReference>
<dbReference type="OrthoDB" id="11962at2157"/>
<proteinExistence type="predicted"/>
<name>A0A654LYZ5_9ARCH</name>
<organism evidence="1 2">
    <name type="scientific">Candidatus Nitrosocosmicus oleophilus</name>
    <dbReference type="NCBI Taxonomy" id="1353260"/>
    <lineage>
        <taxon>Archaea</taxon>
        <taxon>Nitrososphaerota</taxon>
        <taxon>Nitrososphaeria</taxon>
        <taxon>Nitrososphaerales</taxon>
        <taxon>Nitrososphaeraceae</taxon>
        <taxon>Candidatus Nitrosocosmicus</taxon>
    </lineage>
</organism>
<dbReference type="KEGG" id="taa:NMY3_02573"/>
<keyword evidence="2" id="KW-1185">Reference proteome</keyword>
<accession>A0A654LYZ5</accession>
<gene>
    <name evidence="1" type="ORF">NMY3_02573</name>
</gene>
<dbReference type="Proteomes" id="UP000058925">
    <property type="component" value="Chromosome"/>
</dbReference>
<dbReference type="EMBL" id="CP012850">
    <property type="protein sequence ID" value="ALI36764.1"/>
    <property type="molecule type" value="Genomic_DNA"/>
</dbReference>
<protein>
    <submittedName>
        <fullName evidence="1">Uncharacterized protein</fullName>
    </submittedName>
</protein>
<evidence type="ECO:0000313" key="1">
    <source>
        <dbReference type="EMBL" id="ALI36764.1"/>
    </source>
</evidence>
<sequence>MLVNKSGLTVEQCAQGFRFIKILSKFGITDESEIDVSLSPDDKTPIKYSHLDETGGIADGKLGKSRGRAPPTRRNSFYMFVGSLYNQCKIHGIDPSIIIRWINDLLEFGSSDFLSNTIDARARDPINEDAIDLPKNSFVKNTKNKYFLFLKLTVILSK</sequence>